<dbReference type="SUPFAM" id="SSF55804">
    <property type="entry name" value="Phoshotransferase/anion transport protein"/>
    <property type="match status" value="1"/>
</dbReference>
<keyword evidence="2" id="KW-0597">Phosphoprotein</keyword>
<reference evidence="9" key="1">
    <citation type="submission" date="2009-12" db="EMBL/GenBank/DDBJ databases">
        <title>Complete sequence of Treponema primitia strain ZAS-2.</title>
        <authorList>
            <person name="Tetu S.G."/>
            <person name="Matson E."/>
            <person name="Ren Q."/>
            <person name="Seshadri R."/>
            <person name="Elbourne L."/>
            <person name="Hassan K.A."/>
            <person name="Durkin A."/>
            <person name="Radune D."/>
            <person name="Mohamoud Y."/>
            <person name="Shay R."/>
            <person name="Jin S."/>
            <person name="Zhang X."/>
            <person name="Lucey K."/>
            <person name="Ballor N.R."/>
            <person name="Ottesen E."/>
            <person name="Rosenthal R."/>
            <person name="Allen A."/>
            <person name="Leadbetter J.R."/>
            <person name="Paulsen I.T."/>
        </authorList>
    </citation>
    <scope>NUCLEOTIDE SEQUENCE [LARGE SCALE GENOMIC DNA]</scope>
    <source>
        <strain evidence="9">ATCC BAA-887 / DSM 12427 / ZAS-2</strain>
    </source>
</reference>
<name>F5YNL7_TREPZ</name>
<sequence length="146" mass="16163">MANLPMLRKENILLNQPKADRESIIRRCGRMLVDSGYANERYIEGMVKRDNSFTTYIGNYIALPHGEEAYKVDIIATGIVVLAFPEGIDWQGTLAYLVIGIAAKGDEHIDIMGNVVDNLETGDDVEKLVREGTVEDVYKMLAGASV</sequence>
<keyword evidence="3" id="KW-0762">Sugar transport</keyword>
<evidence type="ECO:0000256" key="5">
    <source>
        <dbReference type="ARBA" id="ARBA00022683"/>
    </source>
</evidence>
<keyword evidence="4 8" id="KW-0808">Transferase</keyword>
<dbReference type="EC" id="2.7.1.69" evidence="8"/>
<dbReference type="InterPro" id="IPR050893">
    <property type="entry name" value="Sugar_PTS"/>
</dbReference>
<dbReference type="GO" id="GO:0090563">
    <property type="term" value="F:protein-phosphocysteine-sugar phosphotransferase activity"/>
    <property type="evidence" value="ECO:0007669"/>
    <property type="project" value="TreeGrafter"/>
</dbReference>
<dbReference type="GO" id="GO:0005886">
    <property type="term" value="C:plasma membrane"/>
    <property type="evidence" value="ECO:0007669"/>
    <property type="project" value="TreeGrafter"/>
</dbReference>
<proteinExistence type="predicted"/>
<dbReference type="Proteomes" id="UP000009223">
    <property type="component" value="Chromosome"/>
</dbReference>
<evidence type="ECO:0000259" key="7">
    <source>
        <dbReference type="PROSITE" id="PS51094"/>
    </source>
</evidence>
<dbReference type="PROSITE" id="PS00372">
    <property type="entry name" value="PTS_EIIA_TYPE_2_HIS"/>
    <property type="match status" value="1"/>
</dbReference>
<organism evidence="8 9">
    <name type="scientific">Treponema primitia (strain ATCC BAA-887 / DSM 12427 / ZAS-2)</name>
    <dbReference type="NCBI Taxonomy" id="545694"/>
    <lineage>
        <taxon>Bacteria</taxon>
        <taxon>Pseudomonadati</taxon>
        <taxon>Spirochaetota</taxon>
        <taxon>Spirochaetia</taxon>
        <taxon>Spirochaetales</taxon>
        <taxon>Treponemataceae</taxon>
        <taxon>Treponema</taxon>
    </lineage>
</organism>
<dbReference type="HOGENOM" id="CLU_072531_3_0_12"/>
<evidence type="ECO:0000256" key="3">
    <source>
        <dbReference type="ARBA" id="ARBA00022597"/>
    </source>
</evidence>
<dbReference type="InterPro" id="IPR002178">
    <property type="entry name" value="PTS_EIIA_type-2_dom"/>
</dbReference>
<feature type="domain" description="PTS EIIA type-2" evidence="7">
    <location>
        <begin position="5"/>
        <end position="144"/>
    </location>
</feature>
<accession>F5YNL7</accession>
<reference evidence="8 9" key="2">
    <citation type="journal article" date="2011" name="ISME J.">
        <title>RNA-seq reveals cooperative metabolic interactions between two termite-gut spirochete species in co-culture.</title>
        <authorList>
            <person name="Rosenthal A.Z."/>
            <person name="Matson E.G."/>
            <person name="Eldar A."/>
            <person name="Leadbetter J.R."/>
        </authorList>
    </citation>
    <scope>NUCLEOTIDE SEQUENCE [LARGE SCALE GENOMIC DNA]</scope>
    <source>
        <strain evidence="9">ATCC BAA-887 / DSM 12427 / ZAS-2</strain>
    </source>
</reference>
<evidence type="ECO:0000256" key="6">
    <source>
        <dbReference type="ARBA" id="ARBA00022777"/>
    </source>
</evidence>
<evidence type="ECO:0000256" key="2">
    <source>
        <dbReference type="ARBA" id="ARBA00022553"/>
    </source>
</evidence>
<dbReference type="PANTHER" id="PTHR30181:SF2">
    <property type="entry name" value="PTS SYSTEM MANNITOL-SPECIFIC EIICBA COMPONENT"/>
    <property type="match status" value="1"/>
</dbReference>
<protein>
    <submittedName>
        <fullName evidence="8">Pts system mannitol-specific eiicba component</fullName>
        <ecNumber evidence="8">2.7.1.-</ecNumber>
        <ecNumber evidence="8">2.7.1.69</ecNumber>
    </submittedName>
</protein>
<evidence type="ECO:0000256" key="4">
    <source>
        <dbReference type="ARBA" id="ARBA00022679"/>
    </source>
</evidence>
<evidence type="ECO:0000313" key="9">
    <source>
        <dbReference type="Proteomes" id="UP000009223"/>
    </source>
</evidence>
<evidence type="ECO:0000313" key="8">
    <source>
        <dbReference type="EMBL" id="AEF85941.1"/>
    </source>
</evidence>
<dbReference type="PROSITE" id="PS51094">
    <property type="entry name" value="PTS_EIIA_TYPE_2"/>
    <property type="match status" value="1"/>
</dbReference>
<dbReference type="GO" id="GO:0016301">
    <property type="term" value="F:kinase activity"/>
    <property type="evidence" value="ECO:0007669"/>
    <property type="project" value="UniProtKB-KW"/>
</dbReference>
<dbReference type="EMBL" id="CP001843">
    <property type="protein sequence ID" value="AEF85941.1"/>
    <property type="molecule type" value="Genomic_DNA"/>
</dbReference>
<dbReference type="OrthoDB" id="369398at2"/>
<evidence type="ECO:0000256" key="1">
    <source>
        <dbReference type="ARBA" id="ARBA00022448"/>
    </source>
</evidence>
<dbReference type="Pfam" id="PF00359">
    <property type="entry name" value="PTS_EIIA_2"/>
    <property type="match status" value="1"/>
</dbReference>
<keyword evidence="9" id="KW-1185">Reference proteome</keyword>
<dbReference type="EC" id="2.7.1.-" evidence="8"/>
<dbReference type="AlphaFoldDB" id="F5YNL7"/>
<dbReference type="GO" id="GO:0009401">
    <property type="term" value="P:phosphoenolpyruvate-dependent sugar phosphotransferase system"/>
    <property type="evidence" value="ECO:0007669"/>
    <property type="project" value="UniProtKB-KW"/>
</dbReference>
<dbReference type="Gene3D" id="3.40.930.10">
    <property type="entry name" value="Mannitol-specific EII, Chain A"/>
    <property type="match status" value="1"/>
</dbReference>
<keyword evidence="1" id="KW-0813">Transport</keyword>
<dbReference type="PANTHER" id="PTHR30181">
    <property type="entry name" value="MANNITOL PERMEASE IIC COMPONENT"/>
    <property type="match status" value="1"/>
</dbReference>
<dbReference type="RefSeq" id="WP_015707289.1">
    <property type="nucleotide sequence ID" value="NC_015578.1"/>
</dbReference>
<dbReference type="CDD" id="cd00211">
    <property type="entry name" value="PTS_IIA_fru"/>
    <property type="match status" value="1"/>
</dbReference>
<dbReference type="eggNOG" id="COG4668">
    <property type="taxonomic scope" value="Bacteria"/>
</dbReference>
<gene>
    <name evidence="8" type="ordered locus">TREPR_2965</name>
</gene>
<dbReference type="InterPro" id="IPR016152">
    <property type="entry name" value="PTrfase/Anion_transptr"/>
</dbReference>
<dbReference type="KEGG" id="tpi:TREPR_2965"/>
<keyword evidence="5" id="KW-0598">Phosphotransferase system</keyword>
<keyword evidence="6" id="KW-0418">Kinase</keyword>
<dbReference type="STRING" id="545694.TREPR_2965"/>